<reference evidence="9 10" key="1">
    <citation type="submission" date="2016-11" db="EMBL/GenBank/DDBJ databases">
        <title>Draft Genome Sequences of Nine Cyanobacterial Strains from Diverse Habitats.</title>
        <authorList>
            <person name="Zhu T."/>
            <person name="Hou S."/>
            <person name="Lu X."/>
            <person name="Hess W.R."/>
        </authorList>
    </citation>
    <scope>NUCLEOTIDE SEQUENCE [LARGE SCALE GENOMIC DNA]</scope>
    <source>
        <strain evidence="9 10">5.2 s.c.1</strain>
    </source>
</reference>
<comment type="similarity">
    <text evidence="7">Belongs to the RnpA family.</text>
</comment>
<dbReference type="AlphaFoldDB" id="A0A1U7HS22"/>
<evidence type="ECO:0000256" key="4">
    <source>
        <dbReference type="ARBA" id="ARBA00022759"/>
    </source>
</evidence>
<sequence length="137" mass="15545">MALHKANRLQSRHNFRAVFREGIRRNGSHITLRALQRKTKQMVNTASGNLQQSELMEVPTRLGISVSTKVSKRAVVRNRIKRQIRAAFRSLLPRIAPGWLLVVIVHPSAVQAQCDYGQFLQELEQLLTEAEVIDGHS</sequence>
<comment type="subunit">
    <text evidence="7">Consists of a catalytic RNA component (M1 or rnpB) and a protein subunit.</text>
</comment>
<evidence type="ECO:0000256" key="2">
    <source>
        <dbReference type="ARBA" id="ARBA00022694"/>
    </source>
</evidence>
<keyword evidence="5 7" id="KW-0378">Hydrolase</keyword>
<dbReference type="GO" id="GO:0001682">
    <property type="term" value="P:tRNA 5'-leader removal"/>
    <property type="evidence" value="ECO:0007669"/>
    <property type="project" value="UniProtKB-UniRule"/>
</dbReference>
<dbReference type="InterPro" id="IPR014721">
    <property type="entry name" value="Ribsml_uS5_D2-typ_fold_subgr"/>
</dbReference>
<dbReference type="HAMAP" id="MF_00227">
    <property type="entry name" value="RNase_P"/>
    <property type="match status" value="1"/>
</dbReference>
<dbReference type="PANTHER" id="PTHR33992:SF1">
    <property type="entry name" value="RIBONUCLEASE P PROTEIN COMPONENT"/>
    <property type="match status" value="1"/>
</dbReference>
<evidence type="ECO:0000313" key="10">
    <source>
        <dbReference type="Proteomes" id="UP000185984"/>
    </source>
</evidence>
<dbReference type="GO" id="GO:0042781">
    <property type="term" value="F:3'-tRNA processing endoribonuclease activity"/>
    <property type="evidence" value="ECO:0007669"/>
    <property type="project" value="TreeGrafter"/>
</dbReference>
<comment type="function">
    <text evidence="1 7">RNaseP catalyzes the removal of the 5'-leader sequence from pre-tRNA to produce the mature 5'-terminus. It can also cleave other RNA substrates such as 4.5S RNA. The protein component plays an auxiliary but essential role in vivo by binding to the 5'-leader sequence and broadening the substrate specificity of the ribozyme.</text>
</comment>
<dbReference type="InterPro" id="IPR020568">
    <property type="entry name" value="Ribosomal_Su5_D2-typ_SF"/>
</dbReference>
<keyword evidence="3 7" id="KW-0540">Nuclease</keyword>
<dbReference type="Gene3D" id="3.30.230.10">
    <property type="match status" value="1"/>
</dbReference>
<dbReference type="EMBL" id="MRCC01000008">
    <property type="protein sequence ID" value="OKH26335.1"/>
    <property type="molecule type" value="Genomic_DNA"/>
</dbReference>
<dbReference type="NCBIfam" id="TIGR00188">
    <property type="entry name" value="rnpA"/>
    <property type="match status" value="1"/>
</dbReference>
<accession>A0A1U7HS22</accession>
<protein>
    <recommendedName>
        <fullName evidence="7 8">Ribonuclease P protein component</fullName>
        <shortName evidence="7">RNase P protein</shortName>
        <shortName evidence="7">RNaseP protein</shortName>
        <ecNumber evidence="7 8">3.1.26.5</ecNumber>
    </recommendedName>
    <alternativeName>
        <fullName evidence="7">Protein C5</fullName>
    </alternativeName>
</protein>
<evidence type="ECO:0000256" key="3">
    <source>
        <dbReference type="ARBA" id="ARBA00022722"/>
    </source>
</evidence>
<dbReference type="RefSeq" id="WP_073549479.1">
    <property type="nucleotide sequence ID" value="NZ_CAWMVK010000042.1"/>
</dbReference>
<evidence type="ECO:0000256" key="7">
    <source>
        <dbReference type="HAMAP-Rule" id="MF_00227"/>
    </source>
</evidence>
<dbReference type="EC" id="3.1.26.5" evidence="7 8"/>
<dbReference type="GO" id="GO:0030677">
    <property type="term" value="C:ribonuclease P complex"/>
    <property type="evidence" value="ECO:0007669"/>
    <property type="project" value="TreeGrafter"/>
</dbReference>
<dbReference type="GO" id="GO:0004526">
    <property type="term" value="F:ribonuclease P activity"/>
    <property type="evidence" value="ECO:0007669"/>
    <property type="project" value="UniProtKB-UniRule"/>
</dbReference>
<evidence type="ECO:0000256" key="6">
    <source>
        <dbReference type="ARBA" id="ARBA00022884"/>
    </source>
</evidence>
<name>A0A1U7HS22_9CHRO</name>
<keyword evidence="10" id="KW-1185">Reference proteome</keyword>
<proteinExistence type="inferred from homology"/>
<evidence type="ECO:0000256" key="1">
    <source>
        <dbReference type="ARBA" id="ARBA00002663"/>
    </source>
</evidence>
<evidence type="ECO:0000313" key="9">
    <source>
        <dbReference type="EMBL" id="OKH26335.1"/>
    </source>
</evidence>
<dbReference type="InterPro" id="IPR000100">
    <property type="entry name" value="RNase_P"/>
</dbReference>
<organism evidence="9 10">
    <name type="scientific">Chroogloeocystis siderophila 5.2 s.c.1</name>
    <dbReference type="NCBI Taxonomy" id="247279"/>
    <lineage>
        <taxon>Bacteria</taxon>
        <taxon>Bacillati</taxon>
        <taxon>Cyanobacteriota</taxon>
        <taxon>Cyanophyceae</taxon>
        <taxon>Oscillatoriophycideae</taxon>
        <taxon>Chroococcales</taxon>
        <taxon>Chroococcaceae</taxon>
        <taxon>Chroogloeocystis</taxon>
    </lineage>
</organism>
<keyword evidence="2 7" id="KW-0819">tRNA processing</keyword>
<evidence type="ECO:0000256" key="8">
    <source>
        <dbReference type="NCBIfam" id="TIGR00188"/>
    </source>
</evidence>
<dbReference type="STRING" id="247279.NIES1031_11240"/>
<keyword evidence="4 7" id="KW-0255">Endonuclease</keyword>
<comment type="catalytic activity">
    <reaction evidence="7">
        <text>Endonucleolytic cleavage of RNA, removing 5'-extranucleotides from tRNA precursor.</text>
        <dbReference type="EC" id="3.1.26.5"/>
    </reaction>
</comment>
<dbReference type="PROSITE" id="PS00648">
    <property type="entry name" value="RIBONUCLEASE_P"/>
    <property type="match status" value="1"/>
</dbReference>
<dbReference type="PANTHER" id="PTHR33992">
    <property type="entry name" value="RIBONUCLEASE P PROTEIN COMPONENT"/>
    <property type="match status" value="1"/>
</dbReference>
<evidence type="ECO:0000256" key="5">
    <source>
        <dbReference type="ARBA" id="ARBA00022801"/>
    </source>
</evidence>
<gene>
    <name evidence="7" type="primary">rnpA</name>
    <name evidence="9" type="ORF">NIES1031_11240</name>
</gene>
<comment type="caution">
    <text evidence="9">The sequence shown here is derived from an EMBL/GenBank/DDBJ whole genome shotgun (WGS) entry which is preliminary data.</text>
</comment>
<dbReference type="InterPro" id="IPR020539">
    <property type="entry name" value="RNase_P_CS"/>
</dbReference>
<dbReference type="Proteomes" id="UP000185984">
    <property type="component" value="Unassembled WGS sequence"/>
</dbReference>
<dbReference type="GO" id="GO:0000049">
    <property type="term" value="F:tRNA binding"/>
    <property type="evidence" value="ECO:0007669"/>
    <property type="project" value="UniProtKB-UniRule"/>
</dbReference>
<keyword evidence="6 7" id="KW-0694">RNA-binding</keyword>
<dbReference type="OrthoDB" id="458878at2"/>
<dbReference type="SUPFAM" id="SSF54211">
    <property type="entry name" value="Ribosomal protein S5 domain 2-like"/>
    <property type="match status" value="1"/>
</dbReference>
<dbReference type="Pfam" id="PF00825">
    <property type="entry name" value="Ribonuclease_P"/>
    <property type="match status" value="1"/>
</dbReference>